<dbReference type="AlphaFoldDB" id="A0A7I9UXV2"/>
<evidence type="ECO:0000259" key="11">
    <source>
        <dbReference type="Pfam" id="PF17946"/>
    </source>
</evidence>
<comment type="miscellaneous">
    <text evidence="10">In the RecBCD complex, RecB has a slow 3'-5' helicase, an exonuclease activity and loads RecA onto ssDNA, RecD has a fast 5'-3' helicase activity, while RecC stimulates the ATPase and processivity of the RecB helicase and contributes to recognition of the Chi site.</text>
</comment>
<dbReference type="InterPro" id="IPR027417">
    <property type="entry name" value="P-loop_NTPase"/>
</dbReference>
<evidence type="ECO:0000313" key="12">
    <source>
        <dbReference type="EMBL" id="GED98037.1"/>
    </source>
</evidence>
<keyword evidence="5 10" id="KW-0347">Helicase</keyword>
<dbReference type="Proteomes" id="UP000444980">
    <property type="component" value="Unassembled WGS sequence"/>
</dbReference>
<sequence length="1112" mass="119146">MLTVHRAERADTLAEVLAATMAVPLDDPMAAEVVAVAANGVQRWLAQRLAQTLGAGPAGDGIAANIEFVAAAQLLARVVDPYADDYGVAASPWEPEALVWSVLAGLDEMVGDPALAMLARHIDAGDDGWRGRRLATATTIARLFWSYGWQRPRMIAAWARGEDTDGAVVSGEAGVLDLSHTWQPKLWRQVRGHIGTPHVAEVLDDLVASVRADPTRMDLPERVSLFGPTRIPQMLRELMDALASHRDVALYLPHPSPALWREIAAKPVAPGPEPRALRVPPPIVNPALASLSRDVQELQESLGATIGRDDYHPGSAPATTLLGALQSALREDTADLVAGLSADSSLEFHSCHGRERQVEVVRERLLHLFDEDETLEPRDVLIMCPDIEEFAPLITGAFGRSGAERTDSDHPATALRVRLADRGLLATNDVLGVVARVIALGVGRVTVSDLLDLAAADPVRRRFGFTDDDLDNLGSWAQRANIRWGIDAQQRARYGLAGFPQGTAEAGLSRLLLSVAADEAAGRWLGTALPLGGIDSSDTAVVGRFAELTERLGSLLARFDAERPATAWADVLTDVVDQLTLCDRDSEWQRAQAVRLIRDSLSDGLSLGPSDVRDLVDDLVGAAPTRANFCTGELTVCSMVPMRSVPHRAIILLGMDAEAFPRTQSVDGDDILAVEPLVGERSRRDEDRQAFLDAITAAGEHLIVCYTGADPINGSAVPPSVVVSELLDMVGTIAGAEVASQVVRSHPLHAFDGQNFRAPQPFSFDRSLLAGARTLDRMTTGGRVGRRWPVIGEESYPPPPTGDVDLTDLIAFIVNPADGFLRQRLGVMVPRFDEAPSDQLSVDLDSLEKWAVGDRLLAALLAGAEPADARAAELRRGTLPPFELGQRVLAPIAAKAEALADRAAVERRGSARTIDIRVELPGGRRLYGTVGDVYDDGPVAVTYSGLRGKQRLAAWISLLALTAGSAEKVAGACVIGGYGKGTGIRRYTPVDDAADVLAALVALRDTGLAQPFSLDLAAAESAAESYDRSGNPAEAIDRARGRYTYDKYNHNESASLLLTGDPATALTFDRWARRIPDDLGIDTPWVAGSGLPGFLQASLLLFAPLRQQEVTR</sequence>
<dbReference type="Gene3D" id="3.40.50.300">
    <property type="entry name" value="P-loop containing nucleotide triphosphate hydrolases"/>
    <property type="match status" value="2"/>
</dbReference>
<dbReference type="InterPro" id="IPR013986">
    <property type="entry name" value="DExx_box_DNA_helicase_dom_sf"/>
</dbReference>
<protein>
    <recommendedName>
        <fullName evidence="10">RecBCD enzyme subunit RecC</fullName>
    </recommendedName>
    <alternativeName>
        <fullName evidence="10">Exonuclease V subunit RecC</fullName>
        <shortName evidence="10">ExoV subunit RecC</shortName>
    </alternativeName>
    <alternativeName>
        <fullName evidence="10">Helicase/nuclease RecBCD subunit RecC</fullName>
    </alternativeName>
</protein>
<proteinExistence type="inferred from homology"/>
<evidence type="ECO:0000313" key="13">
    <source>
        <dbReference type="Proteomes" id="UP000444980"/>
    </source>
</evidence>
<feature type="domain" description="RecC C-terminal" evidence="11">
    <location>
        <begin position="802"/>
        <end position="1024"/>
    </location>
</feature>
<dbReference type="Pfam" id="PF04257">
    <property type="entry name" value="Exonuc_V_gamma"/>
    <property type="match status" value="1"/>
</dbReference>
<dbReference type="InterPro" id="IPR006697">
    <property type="entry name" value="RecC"/>
</dbReference>
<keyword evidence="1 10" id="KW-0540">Nuclease</keyword>
<evidence type="ECO:0000256" key="6">
    <source>
        <dbReference type="ARBA" id="ARBA00022839"/>
    </source>
</evidence>
<dbReference type="HAMAP" id="MF_01486">
    <property type="entry name" value="RecC"/>
    <property type="match status" value="1"/>
</dbReference>
<dbReference type="GO" id="GO:0003678">
    <property type="term" value="F:DNA helicase activity"/>
    <property type="evidence" value="ECO:0007669"/>
    <property type="project" value="UniProtKB-UniRule"/>
</dbReference>
<name>A0A7I9UXV2_9ACTN</name>
<dbReference type="InterPro" id="IPR011335">
    <property type="entry name" value="Restrct_endonuc-II-like"/>
</dbReference>
<evidence type="ECO:0000256" key="1">
    <source>
        <dbReference type="ARBA" id="ARBA00022722"/>
    </source>
</evidence>
<keyword evidence="4 10" id="KW-0378">Hydrolase</keyword>
<dbReference type="PIRSF" id="PIRSF000980">
    <property type="entry name" value="RecC"/>
    <property type="match status" value="1"/>
</dbReference>
<keyword evidence="3 10" id="KW-0227">DNA damage</keyword>
<dbReference type="InterPro" id="IPR041500">
    <property type="entry name" value="RecC_C"/>
</dbReference>
<dbReference type="Gene3D" id="3.40.50.10930">
    <property type="match status" value="1"/>
</dbReference>
<reference evidence="13" key="1">
    <citation type="submission" date="2019-06" db="EMBL/GenBank/DDBJ databases">
        <title>Gordonia isolated from sludge of a wastewater treatment plant.</title>
        <authorList>
            <person name="Tamura T."/>
            <person name="Aoyama K."/>
            <person name="Kang Y."/>
            <person name="Saito S."/>
            <person name="Akiyama N."/>
            <person name="Yazawa K."/>
            <person name="Gonoi T."/>
            <person name="Mikami Y."/>
        </authorList>
    </citation>
    <scope>NUCLEOTIDE SEQUENCE [LARGE SCALE GENOMIC DNA]</scope>
    <source>
        <strain evidence="13">NBRC 107697</strain>
    </source>
</reference>
<keyword evidence="9 10" id="KW-0234">DNA repair</keyword>
<dbReference type="PANTHER" id="PTHR30591:SF1">
    <property type="entry name" value="RECBCD ENZYME SUBUNIT RECC"/>
    <property type="match status" value="1"/>
</dbReference>
<organism evidence="12 13">
    <name type="scientific">Gordonia crocea</name>
    <dbReference type="NCBI Taxonomy" id="589162"/>
    <lineage>
        <taxon>Bacteria</taxon>
        <taxon>Bacillati</taxon>
        <taxon>Actinomycetota</taxon>
        <taxon>Actinomycetes</taxon>
        <taxon>Mycobacteriales</taxon>
        <taxon>Gordoniaceae</taxon>
        <taxon>Gordonia</taxon>
    </lineage>
</organism>
<keyword evidence="2 10" id="KW-0547">Nucleotide-binding</keyword>
<evidence type="ECO:0000256" key="10">
    <source>
        <dbReference type="HAMAP-Rule" id="MF_01486"/>
    </source>
</evidence>
<evidence type="ECO:0000256" key="8">
    <source>
        <dbReference type="ARBA" id="ARBA00023125"/>
    </source>
</evidence>
<dbReference type="PANTHER" id="PTHR30591">
    <property type="entry name" value="RECBCD ENZYME SUBUNIT RECC"/>
    <property type="match status" value="1"/>
</dbReference>
<keyword evidence="6 10" id="KW-0269">Exonuclease</keyword>
<dbReference type="RefSeq" id="WP_161927281.1">
    <property type="nucleotide sequence ID" value="NZ_BJOU01000001.1"/>
</dbReference>
<evidence type="ECO:0000256" key="3">
    <source>
        <dbReference type="ARBA" id="ARBA00022763"/>
    </source>
</evidence>
<dbReference type="Pfam" id="PF17946">
    <property type="entry name" value="RecC_C"/>
    <property type="match status" value="1"/>
</dbReference>
<dbReference type="GO" id="GO:0000724">
    <property type="term" value="P:double-strand break repair via homologous recombination"/>
    <property type="evidence" value="ECO:0007669"/>
    <property type="project" value="UniProtKB-UniRule"/>
</dbReference>
<comment type="caution">
    <text evidence="12">The sequence shown here is derived from an EMBL/GenBank/DDBJ whole genome shotgun (WGS) entry which is preliminary data.</text>
</comment>
<evidence type="ECO:0000256" key="4">
    <source>
        <dbReference type="ARBA" id="ARBA00022801"/>
    </source>
</evidence>
<accession>A0A7I9UXV2</accession>
<comment type="function">
    <text evidence="10">A helicase/nuclease that prepares dsDNA breaks (DSB) for recombinational DNA repair. Binds to DSBs and unwinds DNA via a highly rapid and processive ATP-dependent bidirectional helicase activity. Unwinds dsDNA until it encounters a Chi (crossover hotspot instigator) sequence from the 3' direction. Cuts ssDNA a few nucleotides 3' to the Chi site. The properties and activities of the enzyme are changed at Chi. The Chi-altered holoenzyme produces a long 3'-ssDNA overhang and facilitates RecA-binding to the ssDNA for homologous DNA recombination and repair. Holoenzyme degrades any linearized DNA that is unable to undergo homologous recombination. In the holoenzyme this subunit recognizes the wild-type Chi sequence, and when added to isolated RecB increases its ATP-dependent helicase processivity.</text>
</comment>
<evidence type="ECO:0000256" key="7">
    <source>
        <dbReference type="ARBA" id="ARBA00022840"/>
    </source>
</evidence>
<dbReference type="GO" id="GO:0009338">
    <property type="term" value="C:exodeoxyribonuclease V complex"/>
    <property type="evidence" value="ECO:0007669"/>
    <property type="project" value="InterPro"/>
</dbReference>
<dbReference type="OrthoDB" id="9762834at2"/>
<dbReference type="Gene3D" id="1.10.10.990">
    <property type="match status" value="1"/>
</dbReference>
<dbReference type="EMBL" id="BJOU01000001">
    <property type="protein sequence ID" value="GED98037.1"/>
    <property type="molecule type" value="Genomic_DNA"/>
</dbReference>
<keyword evidence="7 10" id="KW-0067">ATP-binding</keyword>
<dbReference type="GO" id="GO:0005524">
    <property type="term" value="F:ATP binding"/>
    <property type="evidence" value="ECO:0007669"/>
    <property type="project" value="UniProtKB-UniRule"/>
</dbReference>
<comment type="similarity">
    <text evidence="10">Belongs to the RecC family.</text>
</comment>
<keyword evidence="13" id="KW-1185">Reference proteome</keyword>
<keyword evidence="8 10" id="KW-0238">DNA-binding</keyword>
<dbReference type="GO" id="GO:0008854">
    <property type="term" value="F:exodeoxyribonuclease V activity"/>
    <property type="evidence" value="ECO:0007669"/>
    <property type="project" value="InterPro"/>
</dbReference>
<dbReference type="NCBIfam" id="TIGR01450">
    <property type="entry name" value="recC"/>
    <property type="match status" value="1"/>
</dbReference>
<evidence type="ECO:0000256" key="2">
    <source>
        <dbReference type="ARBA" id="ARBA00022741"/>
    </source>
</evidence>
<dbReference type="SUPFAM" id="SSF52980">
    <property type="entry name" value="Restriction endonuclease-like"/>
    <property type="match status" value="1"/>
</dbReference>
<dbReference type="SUPFAM" id="SSF52540">
    <property type="entry name" value="P-loop containing nucleoside triphosphate hydrolases"/>
    <property type="match status" value="2"/>
</dbReference>
<dbReference type="Gene3D" id="1.10.10.160">
    <property type="match status" value="1"/>
</dbReference>
<gene>
    <name evidence="10 12" type="primary">recC</name>
    <name evidence="12" type="ORF">nbrc107697_20760</name>
</gene>
<evidence type="ECO:0000256" key="9">
    <source>
        <dbReference type="ARBA" id="ARBA00023204"/>
    </source>
</evidence>
<evidence type="ECO:0000256" key="5">
    <source>
        <dbReference type="ARBA" id="ARBA00022806"/>
    </source>
</evidence>
<dbReference type="GO" id="GO:0003677">
    <property type="term" value="F:DNA binding"/>
    <property type="evidence" value="ECO:0007669"/>
    <property type="project" value="UniProtKB-UniRule"/>
</dbReference>
<comment type="subunit">
    <text evidence="10">Heterotrimer of RecB, RecC and RecD. All subunits contribute to DNA-binding.</text>
</comment>